<comment type="caution">
    <text evidence="2">The sequence shown here is derived from an EMBL/GenBank/DDBJ whole genome shotgun (WGS) entry which is preliminary data.</text>
</comment>
<accession>A0A1B7NMQ8</accession>
<name>A0A1B7NMQ8_9EURO</name>
<dbReference type="OrthoDB" id="2316594at2759"/>
<dbReference type="STRING" id="1658172.A0A1B7NMQ8"/>
<gene>
    <name evidence="2" type="ORF">ACJ72_07729</name>
</gene>
<reference evidence="2 3" key="1">
    <citation type="submission" date="2015-07" db="EMBL/GenBank/DDBJ databases">
        <title>Emmonsia species relationships and genome sequence.</title>
        <authorList>
            <person name="Cuomo C.A."/>
            <person name="Schwartz I.S."/>
            <person name="Kenyon C."/>
            <person name="de Hoog G.S."/>
            <person name="Govender N.P."/>
            <person name="Botha A."/>
            <person name="Moreno L."/>
            <person name="de Vries M."/>
            <person name="Munoz J.F."/>
            <person name="Stielow J.B."/>
        </authorList>
    </citation>
    <scope>NUCLEOTIDE SEQUENCE [LARGE SCALE GENOMIC DNA]</scope>
    <source>
        <strain evidence="2 3">CBS 136260</strain>
    </source>
</reference>
<sequence length="107" mass="11991">WFTTLRAHLAGAAIDDKKWKHTSDNLFSRIVTLKTGEALVFCPSAIFDLISDDDTLDESNSSQGEDKPHEESALKSLKIKELGPRYARVRMRKRITTDGGRSILAET</sequence>
<evidence type="ECO:0000256" key="1">
    <source>
        <dbReference type="SAM" id="MobiDB-lite"/>
    </source>
</evidence>
<evidence type="ECO:0000313" key="2">
    <source>
        <dbReference type="EMBL" id="OAX77966.1"/>
    </source>
</evidence>
<keyword evidence="3" id="KW-1185">Reference proteome</keyword>
<dbReference type="EMBL" id="LGUA01001866">
    <property type="protein sequence ID" value="OAX77966.1"/>
    <property type="molecule type" value="Genomic_DNA"/>
</dbReference>
<proteinExistence type="predicted"/>
<dbReference type="AlphaFoldDB" id="A0A1B7NMQ8"/>
<feature type="region of interest" description="Disordered" evidence="1">
    <location>
        <begin position="55"/>
        <end position="74"/>
    </location>
</feature>
<feature type="non-terminal residue" evidence="2">
    <location>
        <position position="1"/>
    </location>
</feature>
<evidence type="ECO:0000313" key="3">
    <source>
        <dbReference type="Proteomes" id="UP000091918"/>
    </source>
</evidence>
<organism evidence="2 3">
    <name type="scientific">Emergomyces africanus</name>
    <dbReference type="NCBI Taxonomy" id="1955775"/>
    <lineage>
        <taxon>Eukaryota</taxon>
        <taxon>Fungi</taxon>
        <taxon>Dikarya</taxon>
        <taxon>Ascomycota</taxon>
        <taxon>Pezizomycotina</taxon>
        <taxon>Eurotiomycetes</taxon>
        <taxon>Eurotiomycetidae</taxon>
        <taxon>Onygenales</taxon>
        <taxon>Ajellomycetaceae</taxon>
        <taxon>Emergomyces</taxon>
    </lineage>
</organism>
<dbReference type="Proteomes" id="UP000091918">
    <property type="component" value="Unassembled WGS sequence"/>
</dbReference>
<protein>
    <submittedName>
        <fullName evidence="2">Uncharacterized protein</fullName>
    </submittedName>
</protein>
<feature type="compositionally biased region" description="Basic and acidic residues" evidence="1">
    <location>
        <begin position="64"/>
        <end position="74"/>
    </location>
</feature>